<feature type="transmembrane region" description="Helical" evidence="1">
    <location>
        <begin position="154"/>
        <end position="172"/>
    </location>
</feature>
<keyword evidence="5" id="KW-1185">Reference proteome</keyword>
<dbReference type="OrthoDB" id="3404679at2"/>
<feature type="domain" description="Acyltransferase 3" evidence="2">
    <location>
        <begin position="15"/>
        <end position="352"/>
    </location>
</feature>
<dbReference type="InterPro" id="IPR043968">
    <property type="entry name" value="SGNH"/>
</dbReference>
<keyword evidence="4" id="KW-0012">Acyltransferase</keyword>
<dbReference type="GO" id="GO:0009103">
    <property type="term" value="P:lipopolysaccharide biosynthetic process"/>
    <property type="evidence" value="ECO:0007669"/>
    <property type="project" value="TreeGrafter"/>
</dbReference>
<feature type="transmembrane region" description="Helical" evidence="1">
    <location>
        <begin position="205"/>
        <end position="227"/>
    </location>
</feature>
<keyword evidence="4" id="KW-0808">Transferase</keyword>
<feature type="transmembrane region" description="Helical" evidence="1">
    <location>
        <begin position="179"/>
        <end position="199"/>
    </location>
</feature>
<dbReference type="GO" id="GO:0016020">
    <property type="term" value="C:membrane"/>
    <property type="evidence" value="ECO:0007669"/>
    <property type="project" value="TreeGrafter"/>
</dbReference>
<evidence type="ECO:0000259" key="3">
    <source>
        <dbReference type="Pfam" id="PF19040"/>
    </source>
</evidence>
<dbReference type="PANTHER" id="PTHR23028:SF53">
    <property type="entry name" value="ACYL_TRANSF_3 DOMAIN-CONTAINING PROTEIN"/>
    <property type="match status" value="1"/>
</dbReference>
<protein>
    <submittedName>
        <fullName evidence="4">Acyltransferase</fullName>
    </submittedName>
</protein>
<feature type="transmembrane region" description="Helical" evidence="1">
    <location>
        <begin position="382"/>
        <end position="403"/>
    </location>
</feature>
<feature type="transmembrane region" description="Helical" evidence="1">
    <location>
        <begin position="263"/>
        <end position="282"/>
    </location>
</feature>
<dbReference type="EMBL" id="QJVC01000002">
    <property type="protein sequence ID" value="PYI39829.1"/>
    <property type="molecule type" value="Genomic_DNA"/>
</dbReference>
<dbReference type="InterPro" id="IPR002656">
    <property type="entry name" value="Acyl_transf_3_dom"/>
</dbReference>
<evidence type="ECO:0000313" key="5">
    <source>
        <dbReference type="Proteomes" id="UP000247980"/>
    </source>
</evidence>
<dbReference type="Proteomes" id="UP000247980">
    <property type="component" value="Unassembled WGS sequence"/>
</dbReference>
<evidence type="ECO:0000259" key="2">
    <source>
        <dbReference type="Pfam" id="PF01757"/>
    </source>
</evidence>
<dbReference type="Pfam" id="PF01757">
    <property type="entry name" value="Acyl_transf_3"/>
    <property type="match status" value="1"/>
</dbReference>
<feature type="transmembrane region" description="Helical" evidence="1">
    <location>
        <begin position="39"/>
        <end position="60"/>
    </location>
</feature>
<evidence type="ECO:0000313" key="4">
    <source>
        <dbReference type="EMBL" id="PYI39829.1"/>
    </source>
</evidence>
<dbReference type="Pfam" id="PF19040">
    <property type="entry name" value="SGNH"/>
    <property type="match status" value="1"/>
</dbReference>
<sequence length="692" mass="74854">MTQDSTIGTRAKRLDLQGLRILAVGLVIIYHLYPGSLPGGFVGVDIFFVISGYLIVGSLVRELAKTGSIGLGTFYARRIRRLLPASTLVLLGVMVASVVVLPQSRWQEVARDVVASALQVQNWNQAFGSTSYEAAGELVSPVQHFWSLAVEEQFYLLIPLLLLVAAACARLIKRGAESAALWLLLILAAASLIHSIVFSRQSHDFAYLATTTRMWELALGGITALVFSRLRLNSLTQLAAGWIGLAMVLVSAVTVTTTMAFPGYIALVPVLGTVLIIVAGAPGKGVAEFDRFGFSRFLSLRPLTYLGDISYSLYLWHWPVIVFYILLAGQQPGIVAGVGILLLSLVLASLSYHLVEQRFRHGKPATPTGEGNQPPRVQNRSAFALAAGLILLSCLSAAGPWSVVQAKSMQTVSDLATPDYPGALALDTDRNVKVREGVEIIPDPAIAMKDKTRLYRDGCAAYDPAKIDDSMCRYGDPTGTKSLVLIGDSHAGQYLEPLEAMAKTHGWRVRAMVRNGCPFNAAPAASATVTYTNCSSQNAVSLDKILGEKPDRVVISAMTPHGYNESLNWRWESDDVVVDGYEQMIRPLLTAGIKVSVIADNPYPERSIPDCVARNGAQSPECVTVRQQTKDPLLTAAEKLSDVQVIDPTSFFCVGNSCPPVIGNVLVYRDNHLTTTFAETLETLLTKKLALP</sequence>
<organism evidence="4 5">
    <name type="scientific">Arthrobacter psychrolactophilus</name>
    <dbReference type="NCBI Taxonomy" id="92442"/>
    <lineage>
        <taxon>Bacteria</taxon>
        <taxon>Bacillati</taxon>
        <taxon>Actinomycetota</taxon>
        <taxon>Actinomycetes</taxon>
        <taxon>Micrococcales</taxon>
        <taxon>Micrococcaceae</taxon>
        <taxon>Arthrobacter</taxon>
    </lineage>
</organism>
<keyword evidence="1" id="KW-0812">Transmembrane</keyword>
<feature type="transmembrane region" description="Helical" evidence="1">
    <location>
        <begin position="239"/>
        <end position="257"/>
    </location>
</feature>
<keyword evidence="1" id="KW-1133">Transmembrane helix</keyword>
<comment type="caution">
    <text evidence="4">The sequence shown here is derived from an EMBL/GenBank/DDBJ whole genome shotgun (WGS) entry which is preliminary data.</text>
</comment>
<dbReference type="GO" id="GO:0016747">
    <property type="term" value="F:acyltransferase activity, transferring groups other than amino-acyl groups"/>
    <property type="evidence" value="ECO:0007669"/>
    <property type="project" value="InterPro"/>
</dbReference>
<reference evidence="4 5" key="1">
    <citation type="submission" date="2018-05" db="EMBL/GenBank/DDBJ databases">
        <title>Genetic diversity of glacier-inhabiting Cryobacterium bacteria in China and description of Cryobacterium mengkeensis sp. nov. and Arthrobacter glacialis sp. nov.</title>
        <authorList>
            <person name="Liu Q."/>
            <person name="Xin Y.-H."/>
        </authorList>
    </citation>
    <scope>NUCLEOTIDE SEQUENCE [LARGE SCALE GENOMIC DNA]</scope>
    <source>
        <strain evidence="4 5">B7</strain>
    </source>
</reference>
<feature type="transmembrane region" description="Helical" evidence="1">
    <location>
        <begin position="303"/>
        <end position="327"/>
    </location>
</feature>
<keyword evidence="1" id="KW-0472">Membrane</keyword>
<accession>A0A2V5ITH8</accession>
<evidence type="ECO:0000256" key="1">
    <source>
        <dbReference type="SAM" id="Phobius"/>
    </source>
</evidence>
<proteinExistence type="predicted"/>
<dbReference type="AlphaFoldDB" id="A0A2V5ITH8"/>
<gene>
    <name evidence="4" type="ORF">CVS30_03985</name>
</gene>
<dbReference type="PANTHER" id="PTHR23028">
    <property type="entry name" value="ACETYLTRANSFERASE"/>
    <property type="match status" value="1"/>
</dbReference>
<dbReference type="InterPro" id="IPR050879">
    <property type="entry name" value="Acyltransferase_3"/>
</dbReference>
<feature type="transmembrane region" description="Helical" evidence="1">
    <location>
        <begin position="16"/>
        <end position="33"/>
    </location>
</feature>
<name>A0A2V5ITH8_9MICC</name>
<feature type="transmembrane region" description="Helical" evidence="1">
    <location>
        <begin position="333"/>
        <end position="355"/>
    </location>
</feature>
<feature type="transmembrane region" description="Helical" evidence="1">
    <location>
        <begin position="81"/>
        <end position="101"/>
    </location>
</feature>
<dbReference type="RefSeq" id="WP_110484002.1">
    <property type="nucleotide sequence ID" value="NZ_QJVC01000002.1"/>
</dbReference>
<feature type="domain" description="SGNH" evidence="3">
    <location>
        <begin position="468"/>
        <end position="685"/>
    </location>
</feature>